<proteinExistence type="inferred from homology"/>
<dbReference type="PANTHER" id="PTHR11214:SF319">
    <property type="entry name" value="HEXOSYLTRANSFERASE"/>
    <property type="match status" value="1"/>
</dbReference>
<keyword evidence="8" id="KW-0333">Golgi apparatus</keyword>
<dbReference type="GO" id="GO:0016758">
    <property type="term" value="F:hexosyltransferase activity"/>
    <property type="evidence" value="ECO:0007669"/>
    <property type="project" value="InterPro"/>
</dbReference>
<keyword evidence="4" id="KW-0808">Transferase</keyword>
<evidence type="ECO:0000256" key="6">
    <source>
        <dbReference type="ARBA" id="ARBA00022968"/>
    </source>
</evidence>
<dbReference type="AlphaFoldDB" id="A0A1I7YGN9"/>
<sequence length="533" mass="61432">MHKHDHSFPPCPASIAGDLKEEREKGRSRESLQIPSVDNRISSAKNEEGPTTICTYDKFRFKGQIAFSLSARSLLICARNRVGLIDFADHRGISVCKNSFRLALVTTDKMEGDVLLWTVTHTTSKHPYGYSDMGRNHREFQYKVARFGERWVIEESGNNKQTCGFVVPMKFGRSWRNFWKYGAALSILLITFDIALWTRSPSQAVPDLEVVTRIFDAFSLPNLKDEPSGQFLSEDWTEDVAARPLFRGEVPRCGKGVDLLVGVISKADKQKERAKVRESWASKSNHNASFTRIVFFIGDDKNADHSDERRRFQDVVHVSVGESYYNLSVKTYALLRYQREFCPHAKCVVKIDSDVVANIAGIEELCRRQNDTPLVTGHCHDDWLPLQREVSSKFYVPHYIYSYDLYPPYCYGAAYMFTGREVVPLLLQALHRSPFFRSENFRRLSEDVIFTGLLRSYAQMPLRNNFGFSVYQEDYSYWCPRRRSPTPLIYHGSKEPLEEWRRMKKMLNGSIALLSYDRWTKCGLRGTMLSSAE</sequence>
<dbReference type="GO" id="GO:0000139">
    <property type="term" value="C:Golgi membrane"/>
    <property type="evidence" value="ECO:0007669"/>
    <property type="project" value="UniProtKB-SubCell"/>
</dbReference>
<evidence type="ECO:0000256" key="10">
    <source>
        <dbReference type="SAM" id="MobiDB-lite"/>
    </source>
</evidence>
<dbReference type="InterPro" id="IPR002659">
    <property type="entry name" value="Glyco_trans_31"/>
</dbReference>
<feature type="compositionally biased region" description="Basic and acidic residues" evidence="10">
    <location>
        <begin position="18"/>
        <end position="30"/>
    </location>
</feature>
<dbReference type="WBParaSite" id="L893_g15923.t1">
    <property type="protein sequence ID" value="L893_g15923.t1"/>
    <property type="gene ID" value="L893_g15923"/>
</dbReference>
<evidence type="ECO:0000256" key="1">
    <source>
        <dbReference type="ARBA" id="ARBA00004323"/>
    </source>
</evidence>
<keyword evidence="7" id="KW-1133">Transmembrane helix</keyword>
<feature type="region of interest" description="Disordered" evidence="10">
    <location>
        <begin position="1"/>
        <end position="48"/>
    </location>
</feature>
<evidence type="ECO:0000256" key="8">
    <source>
        <dbReference type="ARBA" id="ARBA00023034"/>
    </source>
</evidence>
<keyword evidence="9" id="KW-0472">Membrane</keyword>
<dbReference type="Pfam" id="PF01762">
    <property type="entry name" value="Galactosyl_T"/>
    <property type="match status" value="1"/>
</dbReference>
<keyword evidence="5" id="KW-0812">Transmembrane</keyword>
<evidence type="ECO:0000256" key="7">
    <source>
        <dbReference type="ARBA" id="ARBA00022989"/>
    </source>
</evidence>
<evidence type="ECO:0000313" key="11">
    <source>
        <dbReference type="Proteomes" id="UP000095287"/>
    </source>
</evidence>
<evidence type="ECO:0000256" key="5">
    <source>
        <dbReference type="ARBA" id="ARBA00022692"/>
    </source>
</evidence>
<feature type="compositionally biased region" description="Polar residues" evidence="10">
    <location>
        <begin position="33"/>
        <end position="44"/>
    </location>
</feature>
<protein>
    <submittedName>
        <fullName evidence="12">Hexosyltransferase</fullName>
    </submittedName>
</protein>
<dbReference type="Proteomes" id="UP000095287">
    <property type="component" value="Unplaced"/>
</dbReference>
<keyword evidence="11" id="KW-1185">Reference proteome</keyword>
<evidence type="ECO:0000256" key="3">
    <source>
        <dbReference type="ARBA" id="ARBA00022676"/>
    </source>
</evidence>
<accession>A0A1I7YGN9</accession>
<organism evidence="11 12">
    <name type="scientific">Steinernema glaseri</name>
    <dbReference type="NCBI Taxonomy" id="37863"/>
    <lineage>
        <taxon>Eukaryota</taxon>
        <taxon>Metazoa</taxon>
        <taxon>Ecdysozoa</taxon>
        <taxon>Nematoda</taxon>
        <taxon>Chromadorea</taxon>
        <taxon>Rhabditida</taxon>
        <taxon>Tylenchina</taxon>
        <taxon>Panagrolaimomorpha</taxon>
        <taxon>Strongyloidoidea</taxon>
        <taxon>Steinernematidae</taxon>
        <taxon>Steinernema</taxon>
    </lineage>
</organism>
<dbReference type="GO" id="GO:0006493">
    <property type="term" value="P:protein O-linked glycosylation"/>
    <property type="evidence" value="ECO:0007669"/>
    <property type="project" value="TreeGrafter"/>
</dbReference>
<keyword evidence="6" id="KW-0735">Signal-anchor</keyword>
<name>A0A1I7YGN9_9BILA</name>
<evidence type="ECO:0000313" key="12">
    <source>
        <dbReference type="WBParaSite" id="L893_g15923.t1"/>
    </source>
</evidence>
<evidence type="ECO:0000256" key="2">
    <source>
        <dbReference type="ARBA" id="ARBA00008661"/>
    </source>
</evidence>
<dbReference type="PANTHER" id="PTHR11214">
    <property type="entry name" value="BETA-1,3-N-ACETYLGLUCOSAMINYLTRANSFERASE"/>
    <property type="match status" value="1"/>
</dbReference>
<comment type="subcellular location">
    <subcellularLocation>
        <location evidence="1">Golgi apparatus membrane</location>
        <topology evidence="1">Single-pass type II membrane protein</topology>
    </subcellularLocation>
</comment>
<comment type="similarity">
    <text evidence="2">Belongs to the glycosyltransferase 31 family.</text>
</comment>
<evidence type="ECO:0000256" key="9">
    <source>
        <dbReference type="ARBA" id="ARBA00023136"/>
    </source>
</evidence>
<dbReference type="Gene3D" id="3.90.550.50">
    <property type="match status" value="1"/>
</dbReference>
<evidence type="ECO:0000256" key="4">
    <source>
        <dbReference type="ARBA" id="ARBA00022679"/>
    </source>
</evidence>
<reference evidence="12" key="1">
    <citation type="submission" date="2016-11" db="UniProtKB">
        <authorList>
            <consortium name="WormBaseParasite"/>
        </authorList>
    </citation>
    <scope>IDENTIFICATION</scope>
</reference>
<keyword evidence="3" id="KW-0328">Glycosyltransferase</keyword>